<feature type="transmembrane region" description="Helical" evidence="10">
    <location>
        <begin position="349"/>
        <end position="373"/>
    </location>
</feature>
<dbReference type="PROSITE" id="PS50929">
    <property type="entry name" value="ABC_TM1F"/>
    <property type="match status" value="2"/>
</dbReference>
<evidence type="ECO:0000256" key="5">
    <source>
        <dbReference type="ARBA" id="ARBA00022741"/>
    </source>
</evidence>
<dbReference type="PANTHER" id="PTHR24223:SF415">
    <property type="entry name" value="FI20190P1"/>
    <property type="match status" value="1"/>
</dbReference>
<dbReference type="PROSITE" id="PS50893">
    <property type="entry name" value="ABC_TRANSPORTER_2"/>
    <property type="match status" value="2"/>
</dbReference>
<feature type="domain" description="ABC transmembrane type-1" evidence="12">
    <location>
        <begin position="1041"/>
        <end position="1283"/>
    </location>
</feature>
<keyword evidence="3 10" id="KW-0812">Transmembrane</keyword>
<feature type="transmembrane region" description="Helical" evidence="10">
    <location>
        <begin position="507"/>
        <end position="527"/>
    </location>
</feature>
<evidence type="ECO:0000256" key="9">
    <source>
        <dbReference type="SAM" id="MobiDB-lite"/>
    </source>
</evidence>
<dbReference type="SMART" id="SM00382">
    <property type="entry name" value="AAA"/>
    <property type="match status" value="2"/>
</dbReference>
<keyword evidence="14" id="KW-1185">Reference proteome</keyword>
<evidence type="ECO:0000313" key="14">
    <source>
        <dbReference type="Proteomes" id="UP000654370"/>
    </source>
</evidence>
<evidence type="ECO:0000256" key="6">
    <source>
        <dbReference type="ARBA" id="ARBA00022840"/>
    </source>
</evidence>
<dbReference type="InterPro" id="IPR036640">
    <property type="entry name" value="ABC1_TM_sf"/>
</dbReference>
<dbReference type="GO" id="GO:0016020">
    <property type="term" value="C:membrane"/>
    <property type="evidence" value="ECO:0007669"/>
    <property type="project" value="UniProtKB-SubCell"/>
</dbReference>
<comment type="caution">
    <text evidence="13">The sequence shown here is derived from an EMBL/GenBank/DDBJ whole genome shotgun (WGS) entry which is preliminary data.</text>
</comment>
<dbReference type="CDD" id="cd18580">
    <property type="entry name" value="ABC_6TM_ABCC_D2"/>
    <property type="match status" value="1"/>
</dbReference>
<feature type="transmembrane region" description="Helical" evidence="10">
    <location>
        <begin position="1256"/>
        <end position="1276"/>
    </location>
</feature>
<feature type="transmembrane region" description="Helical" evidence="10">
    <location>
        <begin position="408"/>
        <end position="430"/>
    </location>
</feature>
<dbReference type="FunFam" id="1.20.1560.10:FF:000013">
    <property type="entry name" value="ABC transporter C family member 2"/>
    <property type="match status" value="1"/>
</dbReference>
<dbReference type="FunFam" id="3.40.50.300:FF:000997">
    <property type="entry name" value="Multidrug resistance-associated protein 1"/>
    <property type="match status" value="1"/>
</dbReference>
<dbReference type="InterPro" id="IPR044746">
    <property type="entry name" value="ABCC_6TM_D1"/>
</dbReference>
<keyword evidence="2" id="KW-0813">Transport</keyword>
<comment type="subcellular location">
    <subcellularLocation>
        <location evidence="1">Membrane</location>
        <topology evidence="1">Multi-pass membrane protein</topology>
    </subcellularLocation>
</comment>
<evidence type="ECO:0000259" key="12">
    <source>
        <dbReference type="PROSITE" id="PS50929"/>
    </source>
</evidence>
<evidence type="ECO:0000256" key="7">
    <source>
        <dbReference type="ARBA" id="ARBA00022989"/>
    </source>
</evidence>
<evidence type="ECO:0000256" key="2">
    <source>
        <dbReference type="ARBA" id="ARBA00022448"/>
    </source>
</evidence>
<feature type="transmembrane region" description="Helical" evidence="10">
    <location>
        <begin position="481"/>
        <end position="501"/>
    </location>
</feature>
<dbReference type="CDD" id="cd03244">
    <property type="entry name" value="ABCC_MRP_domain2"/>
    <property type="match status" value="1"/>
</dbReference>
<dbReference type="InterPro" id="IPR050173">
    <property type="entry name" value="ABC_transporter_C-like"/>
</dbReference>
<dbReference type="EMBL" id="JAEPQZ010000008">
    <property type="protein sequence ID" value="KAG2177938.1"/>
    <property type="molecule type" value="Genomic_DNA"/>
</dbReference>
<dbReference type="GO" id="GO:0005524">
    <property type="term" value="F:ATP binding"/>
    <property type="evidence" value="ECO:0007669"/>
    <property type="project" value="UniProtKB-KW"/>
</dbReference>
<dbReference type="GO" id="GO:0016887">
    <property type="term" value="F:ATP hydrolysis activity"/>
    <property type="evidence" value="ECO:0007669"/>
    <property type="project" value="InterPro"/>
</dbReference>
<evidence type="ECO:0000256" key="3">
    <source>
        <dbReference type="ARBA" id="ARBA00022692"/>
    </source>
</evidence>
<dbReference type="Gene3D" id="1.20.1560.10">
    <property type="entry name" value="ABC transporter type 1, transmembrane domain"/>
    <property type="match status" value="2"/>
</dbReference>
<feature type="transmembrane region" description="Helical" evidence="10">
    <location>
        <begin position="1128"/>
        <end position="1156"/>
    </location>
</feature>
<feature type="transmembrane region" description="Helical" evidence="10">
    <location>
        <begin position="1229"/>
        <end position="1249"/>
    </location>
</feature>
<feature type="domain" description="ABC transporter" evidence="11">
    <location>
        <begin position="705"/>
        <end position="938"/>
    </location>
</feature>
<feature type="transmembrane region" description="Helical" evidence="10">
    <location>
        <begin position="184"/>
        <end position="204"/>
    </location>
</feature>
<keyword evidence="4" id="KW-0677">Repeat</keyword>
<gene>
    <name evidence="13" type="ORF">INT43_003185</name>
</gene>
<feature type="transmembrane region" description="Helical" evidence="10">
    <location>
        <begin position="155"/>
        <end position="178"/>
    </location>
</feature>
<keyword evidence="8 10" id="KW-0472">Membrane</keyword>
<name>A0A8H7UFG6_MORIS</name>
<protein>
    <recommendedName>
        <fullName evidence="15">P-loop containing nucleoside triphosphate hydrolase protein</fullName>
    </recommendedName>
</protein>
<feature type="region of interest" description="Disordered" evidence="9">
    <location>
        <begin position="944"/>
        <end position="977"/>
    </location>
</feature>
<dbReference type="Gene3D" id="3.40.50.300">
    <property type="entry name" value="P-loop containing nucleotide triphosphate hydrolases"/>
    <property type="match status" value="2"/>
</dbReference>
<feature type="transmembrane region" description="Helical" evidence="10">
    <location>
        <begin position="247"/>
        <end position="267"/>
    </location>
</feature>
<dbReference type="GO" id="GO:0140359">
    <property type="term" value="F:ABC-type transporter activity"/>
    <property type="evidence" value="ECO:0007669"/>
    <property type="project" value="InterPro"/>
</dbReference>
<dbReference type="CDD" id="cd18579">
    <property type="entry name" value="ABC_6TM_ABCC_D1"/>
    <property type="match status" value="1"/>
</dbReference>
<accession>A0A8H7UFG6</accession>
<dbReference type="InterPro" id="IPR003439">
    <property type="entry name" value="ABC_transporter-like_ATP-bd"/>
</dbReference>
<feature type="transmembrane region" description="Helical" evidence="10">
    <location>
        <begin position="216"/>
        <end position="235"/>
    </location>
</feature>
<evidence type="ECO:0000259" key="11">
    <source>
        <dbReference type="PROSITE" id="PS50893"/>
    </source>
</evidence>
<dbReference type="Pfam" id="PF00664">
    <property type="entry name" value="ABC_membrane"/>
    <property type="match status" value="2"/>
</dbReference>
<dbReference type="InterPro" id="IPR003593">
    <property type="entry name" value="AAA+_ATPase"/>
</dbReference>
<dbReference type="SUPFAM" id="SSF90123">
    <property type="entry name" value="ABC transporter transmembrane region"/>
    <property type="match status" value="2"/>
</dbReference>
<reference evidence="13" key="1">
    <citation type="submission" date="2020-12" db="EMBL/GenBank/DDBJ databases">
        <title>Metabolic potential, ecology and presence of endohyphal bacteria is reflected in genomic diversity of Mucoromycotina.</title>
        <authorList>
            <person name="Muszewska A."/>
            <person name="Okrasinska A."/>
            <person name="Steczkiewicz K."/>
            <person name="Drgas O."/>
            <person name="Orlowska M."/>
            <person name="Perlinska-Lenart U."/>
            <person name="Aleksandrzak-Piekarczyk T."/>
            <person name="Szatraj K."/>
            <person name="Zielenkiewicz U."/>
            <person name="Pilsyk S."/>
            <person name="Malc E."/>
            <person name="Mieczkowski P."/>
            <person name="Kruszewska J.S."/>
            <person name="Biernat P."/>
            <person name="Pawlowska J."/>
        </authorList>
    </citation>
    <scope>NUCLEOTIDE SEQUENCE</scope>
    <source>
        <strain evidence="13">WA0000067209</strain>
    </source>
</reference>
<sequence length="1594" mass="178126">MPYFGSVIQIFRPYFFNYFGTTEKYGIQYSSPFRVEDYGFSWSIQSQSGAQIDEGFGPISNVRETDFTVQFENTILFLLPNILLLAFVVYSALEKGFLIKKYGMLSKHGKFTEAVLPDQKTDLCNTTTQRVDVIESPDFDIYLPRENHLWRYRSLLGLKIATAIVGAAAYITAAGLSAQSNAGGSNVFGCIVSAVGMFIATYSSWRQHRSTWRPSLTVQFYVLMMIFVQSIRLRTEWTRTERTNNDLAIVFSVTLAVLVFWCILESLPRMTKETRQRLNLAPDLTANMFSLLTFHYVQPLLSKGYKLHKKGKDMDVEILFPLRPQLLSERLGDNLLKEWRRQTLKKGSANMAIAVLRLYVPAMLVPVGAWFLYTAAQYANPMLLNGFLSWIATYGTDNPSPLRFGLEFAFGMCGISTVLSICFGVCAYYINQVLMAFRGALISAVYQKSLKLSPEEFSKRSVGDISNHVTVDAESLVDGDLAILFIIGLPLSMALGIYFLYVQLSWAVFPGLAWFMFICFGIQSRIGQRFGRAMKFRLKYMDERVSMVNETVSGIKFVKFNAWEKPFMQRILKIREMELKGLLMRAKAFSIMITTTQLSKNCTPAIMFWVYVMAVAKEGQGLDANRVFVSLVITNLISTNIETLSFSLGWLYTVIASMKRIQGYLNADELTDDSEEQTTAKDKVPTIIEKVDDGFLEKDDKNTRVTIRDGVFTWAKNQSEAKFTLQVPELKIYDNEFIAVVGRIGSGKSSILSAILKNMYCQKGKILMDQSPVAYCSQAPFVMNATVSDNIVFGRPFDKQALDDCINACALDKDIEMLPGGLDTEIGERGIGLSGGQKARIALARACYAVRIGYASTVMLDDVLSAVDVHTEQHLFDHVLSNSTGLLKNTTRILVTHAVHYMDQVDRIVYLDEGDASQIGTHDELIKKEGHYQTLINEFARMKTTQKQKDNEESEEVEQSQEIAKENNDDREKGALTSEESMKTGRVTWGVYGRFILAGGIYNFFLSYGVMLFHRIIWYGAYYFLSGWLNTPNPTHAPAFYLGIYTMMQMLAVVTQPSSYYIAFTYFGIRASKDLFERLLNKVFRAPMSFFDTTPNGRILNRLGSDMNEIDAGLTDKLFTTLGQLNQVLVSLVAAGIATPYLFAMLPPLAIVYYYIMVYYQATARSLRRLDAGRTRSPLLQHITHTLEGMHTIKAYGLTEEWLRAFYVKVDLNQRSKRMEIILMGWMNFRLEFLGAILILGSSLFAVIARDTIPPTLAGLAVSTLMNAIMFLSILVNTFSQMEIAAVHAERVFEYTELESEAPLNLDEDAEHPDWPSSGTIKLSNYSARYRNGLPLSLKNVNAELQGGTKIAIVGRTGSGKSTLTLALFRIIEGTSYTALDSEENTVVSSQSAEDIEAGIATLENTGGSIFIDGVDISKLGLEKLRSAIAIIPQDATMFGGSLRTNLSPFGEHADDELWIALEAAGLKNHVTQNMKGALDAEILPGGTNLSKGQLQQVGLARAMLRKAKILVLDEATSSMDLETDATIQKAIRNHFSECTVITIAHRISTILDSDTVIVMEAGSVAEHGSPKKLLADDSSLFSKLARDTNQEDL</sequence>
<dbReference type="CDD" id="cd03250">
    <property type="entry name" value="ABCC_MRP_domain1"/>
    <property type="match status" value="1"/>
</dbReference>
<evidence type="ECO:0000256" key="8">
    <source>
        <dbReference type="ARBA" id="ARBA00023136"/>
    </source>
</evidence>
<dbReference type="InterPro" id="IPR044726">
    <property type="entry name" value="ABCC_6TM_D2"/>
</dbReference>
<dbReference type="InterPro" id="IPR027417">
    <property type="entry name" value="P-loop_NTPase"/>
</dbReference>
<dbReference type="OrthoDB" id="6500128at2759"/>
<evidence type="ECO:0000313" key="13">
    <source>
        <dbReference type="EMBL" id="KAG2177938.1"/>
    </source>
</evidence>
<feature type="domain" description="ABC transmembrane type-1" evidence="12">
    <location>
        <begin position="371"/>
        <end position="649"/>
    </location>
</feature>
<dbReference type="SUPFAM" id="SSF52540">
    <property type="entry name" value="P-loop containing nucleoside triphosphate hydrolases"/>
    <property type="match status" value="3"/>
</dbReference>
<feature type="transmembrane region" description="Helical" evidence="10">
    <location>
        <begin position="75"/>
        <end position="93"/>
    </location>
</feature>
<dbReference type="InterPro" id="IPR011527">
    <property type="entry name" value="ABC1_TM_dom"/>
</dbReference>
<feature type="compositionally biased region" description="Basic and acidic residues" evidence="9">
    <location>
        <begin position="963"/>
        <end position="974"/>
    </location>
</feature>
<keyword evidence="5" id="KW-0547">Nucleotide-binding</keyword>
<proteinExistence type="predicted"/>
<evidence type="ECO:0000256" key="4">
    <source>
        <dbReference type="ARBA" id="ARBA00022737"/>
    </source>
</evidence>
<keyword evidence="7 10" id="KW-1133">Transmembrane helix</keyword>
<evidence type="ECO:0000256" key="10">
    <source>
        <dbReference type="SAM" id="Phobius"/>
    </source>
</evidence>
<organism evidence="13 14">
    <name type="scientific">Mortierella isabellina</name>
    <name type="common">Filamentous fungus</name>
    <name type="synonym">Umbelopsis isabellina</name>
    <dbReference type="NCBI Taxonomy" id="91625"/>
    <lineage>
        <taxon>Eukaryota</taxon>
        <taxon>Fungi</taxon>
        <taxon>Fungi incertae sedis</taxon>
        <taxon>Mucoromycota</taxon>
        <taxon>Mucoromycotina</taxon>
        <taxon>Umbelopsidomycetes</taxon>
        <taxon>Umbelopsidales</taxon>
        <taxon>Umbelopsidaceae</taxon>
        <taxon>Umbelopsis</taxon>
    </lineage>
</organism>
<evidence type="ECO:0000256" key="1">
    <source>
        <dbReference type="ARBA" id="ARBA00004141"/>
    </source>
</evidence>
<dbReference type="PANTHER" id="PTHR24223">
    <property type="entry name" value="ATP-BINDING CASSETTE SUB-FAMILY C"/>
    <property type="match status" value="1"/>
</dbReference>
<dbReference type="Proteomes" id="UP000654370">
    <property type="component" value="Unassembled WGS sequence"/>
</dbReference>
<dbReference type="Pfam" id="PF00005">
    <property type="entry name" value="ABC_tran"/>
    <property type="match status" value="3"/>
</dbReference>
<feature type="transmembrane region" description="Helical" evidence="10">
    <location>
        <begin position="991"/>
        <end position="1019"/>
    </location>
</feature>
<feature type="domain" description="ABC transporter" evidence="11">
    <location>
        <begin position="1321"/>
        <end position="1587"/>
    </location>
</feature>
<keyword evidence="6" id="KW-0067">ATP-binding</keyword>
<evidence type="ECO:0008006" key="15">
    <source>
        <dbReference type="Google" id="ProtNLM"/>
    </source>
</evidence>